<dbReference type="PANTHER" id="PTHR30632:SF17">
    <property type="entry name" value="MOLYBDATE-BINDING PROTEIN MODA"/>
    <property type="match status" value="1"/>
</dbReference>
<evidence type="ECO:0000256" key="4">
    <source>
        <dbReference type="ARBA" id="ARBA00022729"/>
    </source>
</evidence>
<name>E1QG27_DESB2</name>
<evidence type="ECO:0000256" key="7">
    <source>
        <dbReference type="SAM" id="SignalP"/>
    </source>
</evidence>
<evidence type="ECO:0000256" key="3">
    <source>
        <dbReference type="ARBA" id="ARBA00022723"/>
    </source>
</evidence>
<dbReference type="PIRSF" id="PIRSF004846">
    <property type="entry name" value="ModA"/>
    <property type="match status" value="1"/>
</dbReference>
<sequence length="258" mass="26774">MLRAKVAALIAGLTLLLAAGPGAAQQLETVTVFAAASTTNAMTDIANAYEAAGKAKVVCSFASSSTLAKQIANGAPVHVFLSANPAWMNYLAQKKLLAEGSRIDLLGNQLVLIAPVASTIQGEVKPGFPLTEWLAGGRLAMGDPDHVPVGIYAREALTNLGVWPQLGPDNLALAANVRAALALVERDEAPLGVVYATDAAISDKVRVVAAFPADSHKPVVYPVALIAGRDTVAAKGFAEFLRSEAAAEVFKKYGFVVK</sequence>
<evidence type="ECO:0000256" key="1">
    <source>
        <dbReference type="ARBA" id="ARBA00009175"/>
    </source>
</evidence>
<dbReference type="GO" id="GO:1901359">
    <property type="term" value="F:tungstate binding"/>
    <property type="evidence" value="ECO:0007669"/>
    <property type="project" value="UniProtKB-ARBA"/>
</dbReference>
<comment type="similarity">
    <text evidence="1">Belongs to the bacterial solute-binding protein ModA family.</text>
</comment>
<dbReference type="GO" id="GO:0015689">
    <property type="term" value="P:molybdate ion transport"/>
    <property type="evidence" value="ECO:0007669"/>
    <property type="project" value="InterPro"/>
</dbReference>
<dbReference type="GO" id="GO:0046872">
    <property type="term" value="F:metal ion binding"/>
    <property type="evidence" value="ECO:0007669"/>
    <property type="project" value="UniProtKB-KW"/>
</dbReference>
<dbReference type="SUPFAM" id="SSF53850">
    <property type="entry name" value="Periplasmic binding protein-like II"/>
    <property type="match status" value="1"/>
</dbReference>
<dbReference type="STRING" id="644282.Deba_1269"/>
<dbReference type="Gene3D" id="3.40.190.10">
    <property type="entry name" value="Periplasmic binding protein-like II"/>
    <property type="match status" value="2"/>
</dbReference>
<protein>
    <submittedName>
        <fullName evidence="8">Molybdenum ABC transporter, periplasmic molybdate-binding protein</fullName>
    </submittedName>
</protein>
<dbReference type="PANTHER" id="PTHR30632">
    <property type="entry name" value="MOLYBDATE-BINDING PERIPLASMIC PROTEIN"/>
    <property type="match status" value="1"/>
</dbReference>
<feature type="binding site" evidence="6">
    <location>
        <position position="64"/>
    </location>
    <ligand>
        <name>molybdate</name>
        <dbReference type="ChEBI" id="CHEBI:36264"/>
    </ligand>
</feature>
<dbReference type="KEGG" id="dbr:Deba_1269"/>
<dbReference type="NCBIfam" id="NF007958">
    <property type="entry name" value="PRK10677.1"/>
    <property type="match status" value="1"/>
</dbReference>
<evidence type="ECO:0000313" key="9">
    <source>
        <dbReference type="Proteomes" id="UP000009047"/>
    </source>
</evidence>
<evidence type="ECO:0000256" key="6">
    <source>
        <dbReference type="PIRSR" id="PIRSR004846-1"/>
    </source>
</evidence>
<feature type="binding site" evidence="6">
    <location>
        <position position="195"/>
    </location>
    <ligand>
        <name>molybdate</name>
        <dbReference type="ChEBI" id="CHEBI:36264"/>
    </ligand>
</feature>
<feature type="signal peptide" evidence="7">
    <location>
        <begin position="1"/>
        <end position="24"/>
    </location>
</feature>
<comment type="subunit">
    <text evidence="5">The complex is composed of two ATP-binding proteins (ModC), two transmembrane proteins (ModB) and a solute-binding protein (ModA).</text>
</comment>
<feature type="binding site" evidence="6">
    <location>
        <position position="37"/>
    </location>
    <ligand>
        <name>molybdate</name>
        <dbReference type="ChEBI" id="CHEBI:36264"/>
    </ligand>
</feature>
<organism evidence="8 9">
    <name type="scientific">Desulfarculus baarsii (strain ATCC 33931 / DSM 2075 / LMG 7858 / VKM B-1802 / 2st14)</name>
    <dbReference type="NCBI Taxonomy" id="644282"/>
    <lineage>
        <taxon>Bacteria</taxon>
        <taxon>Pseudomonadati</taxon>
        <taxon>Thermodesulfobacteriota</taxon>
        <taxon>Desulfarculia</taxon>
        <taxon>Desulfarculales</taxon>
        <taxon>Desulfarculaceae</taxon>
        <taxon>Desulfarculus</taxon>
    </lineage>
</organism>
<reference evidence="8 9" key="1">
    <citation type="journal article" date="2010" name="Stand. Genomic Sci.">
        <title>Complete genome sequence of Desulfarculus baarsii type strain (2st14).</title>
        <authorList>
            <person name="Sun H."/>
            <person name="Spring S."/>
            <person name="Lapidus A."/>
            <person name="Davenport K."/>
            <person name="Del Rio T.G."/>
            <person name="Tice H."/>
            <person name="Nolan M."/>
            <person name="Copeland A."/>
            <person name="Cheng J.F."/>
            <person name="Lucas S."/>
            <person name="Tapia R."/>
            <person name="Goodwin L."/>
            <person name="Pitluck S."/>
            <person name="Ivanova N."/>
            <person name="Pagani I."/>
            <person name="Mavromatis K."/>
            <person name="Ovchinnikova G."/>
            <person name="Pati A."/>
            <person name="Chen A."/>
            <person name="Palaniappan K."/>
            <person name="Hauser L."/>
            <person name="Chang Y.J."/>
            <person name="Jeffries C.D."/>
            <person name="Detter J.C."/>
            <person name="Han C."/>
            <person name="Rohde M."/>
            <person name="Brambilla E."/>
            <person name="Goker M."/>
            <person name="Woyke T."/>
            <person name="Bristow J."/>
            <person name="Eisen J.A."/>
            <person name="Markowitz V."/>
            <person name="Hugenholtz P."/>
            <person name="Kyrpides N.C."/>
            <person name="Klenk H.P."/>
            <person name="Land M."/>
        </authorList>
    </citation>
    <scope>NUCLEOTIDE SEQUENCE [LARGE SCALE GENOMIC DNA]</scope>
    <source>
        <strain evidence="9">ATCC 33931 / DSM 2075 / LMG 7858 / VKM B-1802 / 2st14</strain>
    </source>
</reference>
<gene>
    <name evidence="8" type="ordered locus">Deba_1269</name>
</gene>
<dbReference type="GO" id="GO:0030973">
    <property type="term" value="F:molybdate ion binding"/>
    <property type="evidence" value="ECO:0007669"/>
    <property type="project" value="TreeGrafter"/>
</dbReference>
<accession>E1QG27</accession>
<feature type="binding site" evidence="6">
    <location>
        <position position="177"/>
    </location>
    <ligand>
        <name>molybdate</name>
        <dbReference type="ChEBI" id="CHEBI:36264"/>
    </ligand>
</feature>
<dbReference type="RefSeq" id="WP_013258091.1">
    <property type="nucleotide sequence ID" value="NC_014365.1"/>
</dbReference>
<dbReference type="OrthoDB" id="9785015at2"/>
<dbReference type="Proteomes" id="UP000009047">
    <property type="component" value="Chromosome"/>
</dbReference>
<dbReference type="FunFam" id="3.40.190.10:FF:000035">
    <property type="entry name" value="Molybdate ABC transporter substrate-binding protein"/>
    <property type="match status" value="1"/>
</dbReference>
<feature type="chain" id="PRO_5003150067" evidence="7">
    <location>
        <begin position="25"/>
        <end position="258"/>
    </location>
</feature>
<evidence type="ECO:0000313" key="8">
    <source>
        <dbReference type="EMBL" id="ADK84637.1"/>
    </source>
</evidence>
<dbReference type="GO" id="GO:0030288">
    <property type="term" value="C:outer membrane-bounded periplasmic space"/>
    <property type="evidence" value="ECO:0007669"/>
    <property type="project" value="TreeGrafter"/>
</dbReference>
<keyword evidence="9" id="KW-1185">Reference proteome</keyword>
<evidence type="ECO:0000256" key="2">
    <source>
        <dbReference type="ARBA" id="ARBA00022505"/>
    </source>
</evidence>
<dbReference type="CDD" id="cd13536">
    <property type="entry name" value="PBP2_EcModA"/>
    <property type="match status" value="1"/>
</dbReference>
<dbReference type="PROSITE" id="PS00430">
    <property type="entry name" value="TONB_DEPENDENT_REC_1"/>
    <property type="match status" value="1"/>
</dbReference>
<evidence type="ECO:0000256" key="5">
    <source>
        <dbReference type="ARBA" id="ARBA00062515"/>
    </source>
</evidence>
<dbReference type="eggNOG" id="COG0725">
    <property type="taxonomic scope" value="Bacteria"/>
</dbReference>
<proteinExistence type="inferred from homology"/>
<keyword evidence="2 6" id="KW-0500">Molybdenum</keyword>
<keyword evidence="3 6" id="KW-0479">Metal-binding</keyword>
<dbReference type="NCBIfam" id="TIGR01256">
    <property type="entry name" value="modA"/>
    <property type="match status" value="1"/>
</dbReference>
<dbReference type="HOGENOM" id="CLU_065520_3_0_7"/>
<dbReference type="InterPro" id="IPR005950">
    <property type="entry name" value="ModA"/>
</dbReference>
<dbReference type="InterPro" id="IPR010916">
    <property type="entry name" value="TonB_box_CS"/>
</dbReference>
<keyword evidence="4 7" id="KW-0732">Signal</keyword>
<dbReference type="EMBL" id="CP002085">
    <property type="protein sequence ID" value="ADK84637.1"/>
    <property type="molecule type" value="Genomic_DNA"/>
</dbReference>
<dbReference type="Pfam" id="PF13531">
    <property type="entry name" value="SBP_bac_11"/>
    <property type="match status" value="1"/>
</dbReference>
<dbReference type="AlphaFoldDB" id="E1QG27"/>
<dbReference type="InterPro" id="IPR050682">
    <property type="entry name" value="ModA/WtpA"/>
</dbReference>